<feature type="transmembrane region" description="Helical" evidence="5">
    <location>
        <begin position="276"/>
        <end position="305"/>
    </location>
</feature>
<comment type="caution">
    <text evidence="7">The sequence shown here is derived from an EMBL/GenBank/DDBJ whole genome shotgun (WGS) entry which is preliminary data.</text>
</comment>
<evidence type="ECO:0000313" key="8">
    <source>
        <dbReference type="Proteomes" id="UP000031036"/>
    </source>
</evidence>
<feature type="transmembrane region" description="Helical" evidence="5">
    <location>
        <begin position="125"/>
        <end position="146"/>
    </location>
</feature>
<protein>
    <submittedName>
        <fullName evidence="7">Solute carrier family 35 member C2</fullName>
    </submittedName>
</protein>
<name>A0A0B2UTW3_TOXCA</name>
<keyword evidence="2 5" id="KW-0812">Transmembrane</keyword>
<dbReference type="InterPro" id="IPR037185">
    <property type="entry name" value="EmrE-like"/>
</dbReference>
<dbReference type="GO" id="GO:0016020">
    <property type="term" value="C:membrane"/>
    <property type="evidence" value="ECO:0007669"/>
    <property type="project" value="UniProtKB-SubCell"/>
</dbReference>
<organism evidence="7 8">
    <name type="scientific">Toxocara canis</name>
    <name type="common">Canine roundworm</name>
    <dbReference type="NCBI Taxonomy" id="6265"/>
    <lineage>
        <taxon>Eukaryota</taxon>
        <taxon>Metazoa</taxon>
        <taxon>Ecdysozoa</taxon>
        <taxon>Nematoda</taxon>
        <taxon>Chromadorea</taxon>
        <taxon>Rhabditida</taxon>
        <taxon>Spirurina</taxon>
        <taxon>Ascaridomorpha</taxon>
        <taxon>Ascaridoidea</taxon>
        <taxon>Toxocaridae</taxon>
        <taxon>Toxocara</taxon>
    </lineage>
</organism>
<feature type="transmembrane region" description="Helical" evidence="5">
    <location>
        <begin position="247"/>
        <end position="269"/>
    </location>
</feature>
<dbReference type="OrthoDB" id="18894at2759"/>
<dbReference type="PANTHER" id="PTHR11132">
    <property type="entry name" value="SOLUTE CARRIER FAMILY 35"/>
    <property type="match status" value="1"/>
</dbReference>
<dbReference type="OMA" id="WLMKSFP"/>
<dbReference type="InterPro" id="IPR004853">
    <property type="entry name" value="Sugar_P_trans_dom"/>
</dbReference>
<dbReference type="EMBL" id="JPKZ01003226">
    <property type="protein sequence ID" value="KHN72664.1"/>
    <property type="molecule type" value="Genomic_DNA"/>
</dbReference>
<proteinExistence type="predicted"/>
<dbReference type="Pfam" id="PF03151">
    <property type="entry name" value="TPT"/>
    <property type="match status" value="1"/>
</dbReference>
<keyword evidence="8" id="KW-1185">Reference proteome</keyword>
<dbReference type="Proteomes" id="UP000031036">
    <property type="component" value="Unassembled WGS sequence"/>
</dbReference>
<evidence type="ECO:0000256" key="3">
    <source>
        <dbReference type="ARBA" id="ARBA00022989"/>
    </source>
</evidence>
<evidence type="ECO:0000313" key="7">
    <source>
        <dbReference type="EMBL" id="KHN72664.1"/>
    </source>
</evidence>
<feature type="domain" description="Sugar phosphate transporter" evidence="6">
    <location>
        <begin position="32"/>
        <end position="327"/>
    </location>
</feature>
<feature type="transmembrane region" description="Helical" evidence="5">
    <location>
        <begin position="33"/>
        <end position="51"/>
    </location>
</feature>
<evidence type="ECO:0000256" key="4">
    <source>
        <dbReference type="ARBA" id="ARBA00023136"/>
    </source>
</evidence>
<comment type="subcellular location">
    <subcellularLocation>
        <location evidence="1">Membrane</location>
        <topology evidence="1">Multi-pass membrane protein</topology>
    </subcellularLocation>
</comment>
<feature type="transmembrane region" description="Helical" evidence="5">
    <location>
        <begin position="217"/>
        <end position="235"/>
    </location>
</feature>
<feature type="transmembrane region" description="Helical" evidence="5">
    <location>
        <begin position="99"/>
        <end position="119"/>
    </location>
</feature>
<keyword evidence="4 5" id="KW-0472">Membrane</keyword>
<evidence type="ECO:0000256" key="2">
    <source>
        <dbReference type="ARBA" id="ARBA00022692"/>
    </source>
</evidence>
<feature type="transmembrane region" description="Helical" evidence="5">
    <location>
        <begin position="57"/>
        <end position="79"/>
    </location>
</feature>
<dbReference type="InterPro" id="IPR050186">
    <property type="entry name" value="TPT_transporter"/>
</dbReference>
<evidence type="ECO:0000259" key="6">
    <source>
        <dbReference type="Pfam" id="PF03151"/>
    </source>
</evidence>
<gene>
    <name evidence="7" type="primary">SLC35C2</name>
    <name evidence="7" type="ORF">Tcan_13120</name>
</gene>
<evidence type="ECO:0000256" key="5">
    <source>
        <dbReference type="SAM" id="Phobius"/>
    </source>
</evidence>
<feature type="transmembrane region" description="Helical" evidence="5">
    <location>
        <begin position="153"/>
        <end position="172"/>
    </location>
</feature>
<dbReference type="AlphaFoldDB" id="A0A0B2UTW3"/>
<dbReference type="SUPFAM" id="SSF103481">
    <property type="entry name" value="Multidrug resistance efflux transporter EmrE"/>
    <property type="match status" value="1"/>
</dbReference>
<keyword evidence="3 5" id="KW-1133">Transmembrane helix</keyword>
<reference evidence="7 8" key="1">
    <citation type="submission" date="2014-11" db="EMBL/GenBank/DDBJ databases">
        <title>Genetic blueprint of the zoonotic pathogen Toxocara canis.</title>
        <authorList>
            <person name="Zhu X.-Q."/>
            <person name="Korhonen P.K."/>
            <person name="Cai H."/>
            <person name="Young N.D."/>
            <person name="Nejsum P."/>
            <person name="von Samson-Himmelstjerna G."/>
            <person name="Boag P.R."/>
            <person name="Tan P."/>
            <person name="Li Q."/>
            <person name="Min J."/>
            <person name="Yang Y."/>
            <person name="Wang X."/>
            <person name="Fang X."/>
            <person name="Hall R.S."/>
            <person name="Hofmann A."/>
            <person name="Sternberg P.W."/>
            <person name="Jex A.R."/>
            <person name="Gasser R.B."/>
        </authorList>
    </citation>
    <scope>NUCLEOTIDE SEQUENCE [LARGE SCALE GENOMIC DNA]</scope>
    <source>
        <strain evidence="7">PN_DK_2014</strain>
    </source>
</reference>
<feature type="transmembrane region" description="Helical" evidence="5">
    <location>
        <begin position="178"/>
        <end position="197"/>
    </location>
</feature>
<feature type="transmembrane region" description="Helical" evidence="5">
    <location>
        <begin position="311"/>
        <end position="330"/>
    </location>
</feature>
<sequence length="361" mass="40656">MREKELEVDDERLLATLEHNRTAQPSPASMAKIFLMVMLYYPLSITLTFYQKWFINIYKLPLLVAMCHYVVKYLIAILVRRVIECVREKRLRVALRDQLRWLAPIGVCASFDIGLSNWALKYVTVSLYTMAKSTSILFIVAFALFLRLERWRASLGVAAVLIASGLFLFTWRSSQLDVRGLLLIELAAACTGVRWTVSQLVMQSEQKCSLKHPLDMIIHVQPWMLLAILPLVFLFEGSELSFETIFFYGGTFAPIQILLLITLGGLLALSMEMAEYLLLLHTSGITLNIFGIIKEVVTVLLAHFINGDHLTTVNIFGLLLCFSGMSLHGASKHRKQSTRVVSAASPTEAADRKSLLNDVEA</sequence>
<accession>A0A0B2UTW3</accession>
<evidence type="ECO:0000256" key="1">
    <source>
        <dbReference type="ARBA" id="ARBA00004141"/>
    </source>
</evidence>
<dbReference type="STRING" id="6265.A0A0B2UTW3"/>